<feature type="non-terminal residue" evidence="1">
    <location>
        <position position="68"/>
    </location>
</feature>
<sequence length="68" mass="7231">MSSNLTTCFYASIFNSRSLCADASQSSKLVPDISLSAEREGHAHNFSCTGAGSVWVAQHVPSLVKSQI</sequence>
<dbReference type="AlphaFoldDB" id="A0AAD6KLC6"/>
<protein>
    <submittedName>
        <fullName evidence="1">Uncharacterized protein</fullName>
    </submittedName>
</protein>
<evidence type="ECO:0000313" key="2">
    <source>
        <dbReference type="Proteomes" id="UP001162972"/>
    </source>
</evidence>
<name>A0AAD6KLC6_9ROSI</name>
<gene>
    <name evidence="1" type="ORF">OIU84_026241</name>
</gene>
<reference evidence="1 2" key="1">
    <citation type="journal article" date="2023" name="Int. J. Mol. Sci.">
        <title>De Novo Assembly and Annotation of 11 Diverse Shrub Willow (Salix) Genomes Reveals Novel Gene Organization in Sex-Linked Regions.</title>
        <authorList>
            <person name="Hyden B."/>
            <person name="Feng K."/>
            <person name="Yates T.B."/>
            <person name="Jawdy S."/>
            <person name="Cereghino C."/>
            <person name="Smart L.B."/>
            <person name="Muchero W."/>
        </authorList>
    </citation>
    <scope>NUCLEOTIDE SEQUENCE [LARGE SCALE GENOMIC DNA]</scope>
    <source>
        <tissue evidence="1">Shoot tip</tissue>
    </source>
</reference>
<comment type="caution">
    <text evidence="1">The sequence shown here is derived from an EMBL/GenBank/DDBJ whole genome shotgun (WGS) entry which is preliminary data.</text>
</comment>
<dbReference type="EMBL" id="JAPFFJ010000006">
    <property type="protein sequence ID" value="KAJ6425627.1"/>
    <property type="molecule type" value="Genomic_DNA"/>
</dbReference>
<proteinExistence type="predicted"/>
<evidence type="ECO:0000313" key="1">
    <source>
        <dbReference type="EMBL" id="KAJ6425627.1"/>
    </source>
</evidence>
<keyword evidence="2" id="KW-1185">Reference proteome</keyword>
<organism evidence="1 2">
    <name type="scientific">Salix udensis</name>
    <dbReference type="NCBI Taxonomy" id="889485"/>
    <lineage>
        <taxon>Eukaryota</taxon>
        <taxon>Viridiplantae</taxon>
        <taxon>Streptophyta</taxon>
        <taxon>Embryophyta</taxon>
        <taxon>Tracheophyta</taxon>
        <taxon>Spermatophyta</taxon>
        <taxon>Magnoliopsida</taxon>
        <taxon>eudicotyledons</taxon>
        <taxon>Gunneridae</taxon>
        <taxon>Pentapetalae</taxon>
        <taxon>rosids</taxon>
        <taxon>fabids</taxon>
        <taxon>Malpighiales</taxon>
        <taxon>Salicaceae</taxon>
        <taxon>Saliceae</taxon>
        <taxon>Salix</taxon>
    </lineage>
</organism>
<dbReference type="Proteomes" id="UP001162972">
    <property type="component" value="Chromosome 16"/>
</dbReference>
<accession>A0AAD6KLC6</accession>